<evidence type="ECO:0000313" key="1">
    <source>
        <dbReference type="EMBL" id="KAK2967527.1"/>
    </source>
</evidence>
<comment type="caution">
    <text evidence="1">The sequence shown here is derived from an EMBL/GenBank/DDBJ whole genome shotgun (WGS) entry which is preliminary data.</text>
</comment>
<dbReference type="Proteomes" id="UP001187471">
    <property type="component" value="Unassembled WGS sequence"/>
</dbReference>
<proteinExistence type="predicted"/>
<reference evidence="1" key="1">
    <citation type="submission" date="2022-12" db="EMBL/GenBank/DDBJ databases">
        <title>Draft genome assemblies for two species of Escallonia (Escalloniales).</title>
        <authorList>
            <person name="Chanderbali A."/>
            <person name="Dervinis C."/>
            <person name="Anghel I."/>
            <person name="Soltis D."/>
            <person name="Soltis P."/>
            <person name="Zapata F."/>
        </authorList>
    </citation>
    <scope>NUCLEOTIDE SEQUENCE</scope>
    <source>
        <strain evidence="1">UCBG92.1500</strain>
        <tissue evidence="1">Leaf</tissue>
    </source>
</reference>
<evidence type="ECO:0000313" key="2">
    <source>
        <dbReference type="Proteomes" id="UP001187471"/>
    </source>
</evidence>
<dbReference type="AlphaFoldDB" id="A0AA88QFS5"/>
<protein>
    <submittedName>
        <fullName evidence="1">Uncharacterized protein</fullName>
    </submittedName>
</protein>
<name>A0AA88QFS5_9ASTE</name>
<gene>
    <name evidence="1" type="ORF">RJ640_030398</name>
</gene>
<accession>A0AA88QFS5</accession>
<sequence length="48" mass="5759">MRKKIMYRPYQILRVFHFRMKSLSLVHQILHSGWTCLRGCSRPGILPC</sequence>
<dbReference type="EMBL" id="JAVXUO010003001">
    <property type="protein sequence ID" value="KAK2967527.1"/>
    <property type="molecule type" value="Genomic_DNA"/>
</dbReference>
<organism evidence="1 2">
    <name type="scientific">Escallonia rubra</name>
    <dbReference type="NCBI Taxonomy" id="112253"/>
    <lineage>
        <taxon>Eukaryota</taxon>
        <taxon>Viridiplantae</taxon>
        <taxon>Streptophyta</taxon>
        <taxon>Embryophyta</taxon>
        <taxon>Tracheophyta</taxon>
        <taxon>Spermatophyta</taxon>
        <taxon>Magnoliopsida</taxon>
        <taxon>eudicotyledons</taxon>
        <taxon>Gunneridae</taxon>
        <taxon>Pentapetalae</taxon>
        <taxon>asterids</taxon>
        <taxon>campanulids</taxon>
        <taxon>Escalloniales</taxon>
        <taxon>Escalloniaceae</taxon>
        <taxon>Escallonia</taxon>
    </lineage>
</organism>
<keyword evidence="2" id="KW-1185">Reference proteome</keyword>